<name>A0ABN7X830_GIGMA</name>
<dbReference type="Proteomes" id="UP000789901">
    <property type="component" value="Unassembled WGS sequence"/>
</dbReference>
<accession>A0ABN7X830</accession>
<organism evidence="1 2">
    <name type="scientific">Gigaspora margarita</name>
    <dbReference type="NCBI Taxonomy" id="4874"/>
    <lineage>
        <taxon>Eukaryota</taxon>
        <taxon>Fungi</taxon>
        <taxon>Fungi incertae sedis</taxon>
        <taxon>Mucoromycota</taxon>
        <taxon>Glomeromycotina</taxon>
        <taxon>Glomeromycetes</taxon>
        <taxon>Diversisporales</taxon>
        <taxon>Gigasporaceae</taxon>
        <taxon>Gigaspora</taxon>
    </lineage>
</organism>
<reference evidence="1 2" key="1">
    <citation type="submission" date="2021-06" db="EMBL/GenBank/DDBJ databases">
        <authorList>
            <person name="Kallberg Y."/>
            <person name="Tangrot J."/>
            <person name="Rosling A."/>
        </authorList>
    </citation>
    <scope>NUCLEOTIDE SEQUENCE [LARGE SCALE GENOMIC DNA]</scope>
    <source>
        <strain evidence="1 2">120-4 pot B 10/14</strain>
    </source>
</reference>
<evidence type="ECO:0000313" key="2">
    <source>
        <dbReference type="Proteomes" id="UP000789901"/>
    </source>
</evidence>
<evidence type="ECO:0000313" key="1">
    <source>
        <dbReference type="EMBL" id="CAG8848996.1"/>
    </source>
</evidence>
<feature type="non-terminal residue" evidence="1">
    <location>
        <position position="101"/>
    </location>
</feature>
<keyword evidence="2" id="KW-1185">Reference proteome</keyword>
<gene>
    <name evidence="1" type="ORF">GMARGA_LOCUS39467</name>
</gene>
<comment type="caution">
    <text evidence="1">The sequence shown here is derived from an EMBL/GenBank/DDBJ whole genome shotgun (WGS) entry which is preliminary data.</text>
</comment>
<protein>
    <submittedName>
        <fullName evidence="1">15674_t:CDS:1</fullName>
    </submittedName>
</protein>
<proteinExistence type="predicted"/>
<feature type="non-terminal residue" evidence="1">
    <location>
        <position position="1"/>
    </location>
</feature>
<sequence>IYYVTVSEVTIQVNTIIKSITTNFIGTIMNQNNILSNDLTLFIQKFAINIVTNIKLRFTDHEFINSFRIFDPKQLTTDCYSIQFIEIIKLEIFMELLKRSQ</sequence>
<dbReference type="EMBL" id="CAJVQB010094347">
    <property type="protein sequence ID" value="CAG8848996.1"/>
    <property type="molecule type" value="Genomic_DNA"/>
</dbReference>